<dbReference type="EMBL" id="SCKW01000036">
    <property type="protein sequence ID" value="RWZ78088.1"/>
    <property type="molecule type" value="Genomic_DNA"/>
</dbReference>
<sequence length="76" mass="8119">MSKKLLIILAVIVLAFGGLLFFAPKKNQSAKIGVWHPSEGAQHFSSLTAPHAPYQSNPPTSGPHYVEPAPWGVSPT</sequence>
<evidence type="ECO:0000256" key="1">
    <source>
        <dbReference type="SAM" id="MobiDB-lite"/>
    </source>
</evidence>
<name>A0A4Q0AHP0_9BACT</name>
<reference evidence="2" key="1">
    <citation type="submission" date="2019-01" db="EMBL/GenBank/DDBJ databases">
        <title>Genomic signatures and co-occurrence patterns of the ultra-small Saccharimodia (Patescibacteria phylum) suggest a symbiotic lifestyle.</title>
        <authorList>
            <person name="Lemos L."/>
            <person name="Medeiros J."/>
            <person name="Andreote F."/>
            <person name="Fernandes G."/>
            <person name="Varani A."/>
            <person name="Oliveira G."/>
            <person name="Pylro V."/>
        </authorList>
    </citation>
    <scope>NUCLEOTIDE SEQUENCE [LARGE SCALE GENOMIC DNA]</scope>
    <source>
        <strain evidence="2">AMD01</strain>
    </source>
</reference>
<gene>
    <name evidence="2" type="ORF">EOT04_03030</name>
</gene>
<dbReference type="Proteomes" id="UP000289269">
    <property type="component" value="Unassembled WGS sequence"/>
</dbReference>
<feature type="compositionally biased region" description="Polar residues" evidence="1">
    <location>
        <begin position="48"/>
        <end position="59"/>
    </location>
</feature>
<dbReference type="AlphaFoldDB" id="A0A4Q0AHP0"/>
<evidence type="ECO:0000313" key="3">
    <source>
        <dbReference type="Proteomes" id="UP000289269"/>
    </source>
</evidence>
<protein>
    <submittedName>
        <fullName evidence="2">Uncharacterized protein</fullName>
    </submittedName>
</protein>
<feature type="region of interest" description="Disordered" evidence="1">
    <location>
        <begin position="48"/>
        <end position="76"/>
    </location>
</feature>
<comment type="caution">
    <text evidence="2">The sequence shown here is derived from an EMBL/GenBank/DDBJ whole genome shotgun (WGS) entry which is preliminary data.</text>
</comment>
<organism evidence="2 3">
    <name type="scientific">Candidatus Chaera renei</name>
    <dbReference type="NCBI Taxonomy" id="2506947"/>
    <lineage>
        <taxon>Bacteria</taxon>
        <taxon>Candidatus Saccharimonadota</taxon>
        <taxon>Candidatus Saccharimonadia</taxon>
        <taxon>Candidatus Saccharimonadales</taxon>
        <taxon>Candidatus Saccharimonadaceae</taxon>
        <taxon>Candidatus Chaera</taxon>
    </lineage>
</organism>
<accession>A0A4Q0AHP0</accession>
<evidence type="ECO:0000313" key="2">
    <source>
        <dbReference type="EMBL" id="RWZ78088.1"/>
    </source>
</evidence>
<feature type="non-terminal residue" evidence="2">
    <location>
        <position position="76"/>
    </location>
</feature>
<keyword evidence="3" id="KW-1185">Reference proteome</keyword>
<proteinExistence type="predicted"/>